<evidence type="ECO:0000256" key="5">
    <source>
        <dbReference type="ARBA" id="ARBA00023136"/>
    </source>
</evidence>
<evidence type="ECO:0000256" key="7">
    <source>
        <dbReference type="ARBA" id="ARBA00023180"/>
    </source>
</evidence>
<keyword evidence="4" id="KW-0677">Repeat</keyword>
<dbReference type="FunFam" id="2.60.40.10:FF:000328">
    <property type="entry name" value="CLUMA_CG000981, isoform A"/>
    <property type="match status" value="1"/>
</dbReference>
<organism evidence="10 11">
    <name type="scientific">Araneus ventricosus</name>
    <name type="common">Orbweaver spider</name>
    <name type="synonym">Epeira ventricosa</name>
    <dbReference type="NCBI Taxonomy" id="182803"/>
    <lineage>
        <taxon>Eukaryota</taxon>
        <taxon>Metazoa</taxon>
        <taxon>Ecdysozoa</taxon>
        <taxon>Arthropoda</taxon>
        <taxon>Chelicerata</taxon>
        <taxon>Arachnida</taxon>
        <taxon>Araneae</taxon>
        <taxon>Araneomorphae</taxon>
        <taxon>Entelegynae</taxon>
        <taxon>Araneoidea</taxon>
        <taxon>Araneidae</taxon>
        <taxon>Araneus</taxon>
    </lineage>
</organism>
<reference evidence="10 11" key="1">
    <citation type="journal article" date="2019" name="Sci. Rep.">
        <title>Orb-weaving spider Araneus ventricosus genome elucidates the spidroin gene catalogue.</title>
        <authorList>
            <person name="Kono N."/>
            <person name="Nakamura H."/>
            <person name="Ohtoshi R."/>
            <person name="Moran D.A.P."/>
            <person name="Shinohara A."/>
            <person name="Yoshida Y."/>
            <person name="Fujiwara M."/>
            <person name="Mori M."/>
            <person name="Tomita M."/>
            <person name="Arakawa K."/>
        </authorList>
    </citation>
    <scope>NUCLEOTIDE SEQUENCE [LARGE SCALE GENOMIC DNA]</scope>
</reference>
<dbReference type="InterPro" id="IPR036179">
    <property type="entry name" value="Ig-like_dom_sf"/>
</dbReference>
<dbReference type="GO" id="GO:0043005">
    <property type="term" value="C:neuron projection"/>
    <property type="evidence" value="ECO:0007669"/>
    <property type="project" value="TreeGrafter"/>
</dbReference>
<evidence type="ECO:0000313" key="11">
    <source>
        <dbReference type="Proteomes" id="UP000499080"/>
    </source>
</evidence>
<keyword evidence="11" id="KW-1185">Reference proteome</keyword>
<protein>
    <submittedName>
        <fullName evidence="10">Neuronal growth regulator 1</fullName>
    </submittedName>
</protein>
<dbReference type="SMART" id="SM00409">
    <property type="entry name" value="IG"/>
    <property type="match status" value="2"/>
</dbReference>
<dbReference type="InterPro" id="IPR051170">
    <property type="entry name" value="Neural/epithelial_adhesion"/>
</dbReference>
<dbReference type="AlphaFoldDB" id="A0A4Y2I884"/>
<dbReference type="SUPFAM" id="SSF48726">
    <property type="entry name" value="Immunoglobulin"/>
    <property type="match status" value="2"/>
</dbReference>
<accession>A0A4Y2I884</accession>
<comment type="subcellular location">
    <subcellularLocation>
        <location evidence="1">Cell membrane</location>
    </subcellularLocation>
</comment>
<dbReference type="GO" id="GO:0005886">
    <property type="term" value="C:plasma membrane"/>
    <property type="evidence" value="ECO:0007669"/>
    <property type="project" value="UniProtKB-SubCell"/>
</dbReference>
<dbReference type="PANTHER" id="PTHR12231:SF253">
    <property type="entry name" value="DPR-INTERACTING PROTEIN ETA, ISOFORM B-RELATED"/>
    <property type="match status" value="1"/>
</dbReference>
<dbReference type="InterPro" id="IPR003599">
    <property type="entry name" value="Ig_sub"/>
</dbReference>
<sequence length="180" mass="20690">MFLLLMNSFPVTTELAWIHKDRHNLLTLHDQVITRNPRISIHHNNYRSWWLEIREVKLEDSGHYMCQINTAPMISQTRHLEVVVPPSIDEENTSSDMDVREGADVTLQCRADGSPKPVIKWRREEDKDIILGSKRVPSVEGEFLKLIRTSRLSMGAYLCIASNGVLPSVSKRIMLNVLCK</sequence>
<dbReference type="Pfam" id="PF13927">
    <property type="entry name" value="Ig_3"/>
    <property type="match status" value="1"/>
</dbReference>
<keyword evidence="7" id="KW-0325">Glycoprotein</keyword>
<dbReference type="Gene3D" id="2.60.40.10">
    <property type="entry name" value="Immunoglobulins"/>
    <property type="match status" value="2"/>
</dbReference>
<evidence type="ECO:0000256" key="3">
    <source>
        <dbReference type="ARBA" id="ARBA00022729"/>
    </source>
</evidence>
<evidence type="ECO:0000256" key="6">
    <source>
        <dbReference type="ARBA" id="ARBA00023157"/>
    </source>
</evidence>
<dbReference type="PANTHER" id="PTHR12231">
    <property type="entry name" value="CTX-RELATED TYPE I TRANSMEMBRANE PROTEIN"/>
    <property type="match status" value="1"/>
</dbReference>
<keyword evidence="2" id="KW-1003">Cell membrane</keyword>
<evidence type="ECO:0000256" key="8">
    <source>
        <dbReference type="ARBA" id="ARBA00023319"/>
    </source>
</evidence>
<dbReference type="InterPro" id="IPR007110">
    <property type="entry name" value="Ig-like_dom"/>
</dbReference>
<evidence type="ECO:0000256" key="4">
    <source>
        <dbReference type="ARBA" id="ARBA00022737"/>
    </source>
</evidence>
<keyword evidence="8" id="KW-0393">Immunoglobulin domain</keyword>
<evidence type="ECO:0000256" key="2">
    <source>
        <dbReference type="ARBA" id="ARBA00022475"/>
    </source>
</evidence>
<keyword evidence="5" id="KW-0472">Membrane</keyword>
<comment type="caution">
    <text evidence="10">The sequence shown here is derived from an EMBL/GenBank/DDBJ whole genome shotgun (WGS) entry which is preliminary data.</text>
</comment>
<dbReference type="SMART" id="SM00408">
    <property type="entry name" value="IGc2"/>
    <property type="match status" value="1"/>
</dbReference>
<dbReference type="Proteomes" id="UP000499080">
    <property type="component" value="Unassembled WGS sequence"/>
</dbReference>
<keyword evidence="6" id="KW-1015">Disulfide bond</keyword>
<proteinExistence type="predicted"/>
<dbReference type="InterPro" id="IPR013783">
    <property type="entry name" value="Ig-like_fold"/>
</dbReference>
<dbReference type="PROSITE" id="PS50835">
    <property type="entry name" value="IG_LIKE"/>
    <property type="match status" value="1"/>
</dbReference>
<evidence type="ECO:0000259" key="9">
    <source>
        <dbReference type="PROSITE" id="PS50835"/>
    </source>
</evidence>
<keyword evidence="3" id="KW-0732">Signal</keyword>
<evidence type="ECO:0000313" key="10">
    <source>
        <dbReference type="EMBL" id="GBM73835.1"/>
    </source>
</evidence>
<evidence type="ECO:0000256" key="1">
    <source>
        <dbReference type="ARBA" id="ARBA00004236"/>
    </source>
</evidence>
<feature type="domain" description="Ig-like" evidence="9">
    <location>
        <begin position="86"/>
        <end position="170"/>
    </location>
</feature>
<dbReference type="InterPro" id="IPR003598">
    <property type="entry name" value="Ig_sub2"/>
</dbReference>
<gene>
    <name evidence="10" type="primary">Negr1</name>
    <name evidence="10" type="ORF">AVEN_75261_1</name>
</gene>
<dbReference type="OrthoDB" id="10012075at2759"/>
<dbReference type="EMBL" id="BGPR01002460">
    <property type="protein sequence ID" value="GBM73835.1"/>
    <property type="molecule type" value="Genomic_DNA"/>
</dbReference>
<name>A0A4Y2I884_ARAVE</name>